<feature type="compositionally biased region" description="Basic and acidic residues" evidence="1">
    <location>
        <begin position="111"/>
        <end position="121"/>
    </location>
</feature>
<gene>
    <name evidence="2" type="ORF">K466DRAFT_607218</name>
</gene>
<name>A0A5C3NLU3_9APHY</name>
<dbReference type="EMBL" id="ML212720">
    <property type="protein sequence ID" value="TFK78195.1"/>
    <property type="molecule type" value="Genomic_DNA"/>
</dbReference>
<feature type="non-terminal residue" evidence="2">
    <location>
        <position position="1"/>
    </location>
</feature>
<feature type="compositionally biased region" description="Polar residues" evidence="1">
    <location>
        <begin position="124"/>
        <end position="139"/>
    </location>
</feature>
<sequence>DSESSVEPEPDSEEERAIRQGFVVHESDFTGSVELEPDTVVPDVCHSDGSTLPDTVAEECSSSVIDWLHSVVISAPHDGSNRTSPQGERRHDSHEDEEQPRLTKRRKVSHIHSERARKPEVPQRSGSAPQPQNLLSSSDGPRPLGVFDSCARGSSTDNARALYH</sequence>
<proteinExistence type="predicted"/>
<dbReference type="InParanoid" id="A0A5C3NLU3"/>
<organism evidence="2 3">
    <name type="scientific">Polyporus arcularius HHB13444</name>
    <dbReference type="NCBI Taxonomy" id="1314778"/>
    <lineage>
        <taxon>Eukaryota</taxon>
        <taxon>Fungi</taxon>
        <taxon>Dikarya</taxon>
        <taxon>Basidiomycota</taxon>
        <taxon>Agaricomycotina</taxon>
        <taxon>Agaricomycetes</taxon>
        <taxon>Polyporales</taxon>
        <taxon>Polyporaceae</taxon>
        <taxon>Polyporus</taxon>
    </lineage>
</organism>
<dbReference type="AlphaFoldDB" id="A0A5C3NLU3"/>
<protein>
    <submittedName>
        <fullName evidence="2">Uncharacterized protein</fullName>
    </submittedName>
</protein>
<dbReference type="Proteomes" id="UP000308197">
    <property type="component" value="Unassembled WGS sequence"/>
</dbReference>
<keyword evidence="3" id="KW-1185">Reference proteome</keyword>
<evidence type="ECO:0000256" key="1">
    <source>
        <dbReference type="SAM" id="MobiDB-lite"/>
    </source>
</evidence>
<feature type="region of interest" description="Disordered" evidence="1">
    <location>
        <begin position="75"/>
        <end position="164"/>
    </location>
</feature>
<evidence type="ECO:0000313" key="3">
    <source>
        <dbReference type="Proteomes" id="UP000308197"/>
    </source>
</evidence>
<evidence type="ECO:0000313" key="2">
    <source>
        <dbReference type="EMBL" id="TFK78195.1"/>
    </source>
</evidence>
<reference evidence="2 3" key="1">
    <citation type="journal article" date="2019" name="Nat. Ecol. Evol.">
        <title>Megaphylogeny resolves global patterns of mushroom evolution.</title>
        <authorList>
            <person name="Varga T."/>
            <person name="Krizsan K."/>
            <person name="Foldi C."/>
            <person name="Dima B."/>
            <person name="Sanchez-Garcia M."/>
            <person name="Sanchez-Ramirez S."/>
            <person name="Szollosi G.J."/>
            <person name="Szarkandi J.G."/>
            <person name="Papp V."/>
            <person name="Albert L."/>
            <person name="Andreopoulos W."/>
            <person name="Angelini C."/>
            <person name="Antonin V."/>
            <person name="Barry K.W."/>
            <person name="Bougher N.L."/>
            <person name="Buchanan P."/>
            <person name="Buyck B."/>
            <person name="Bense V."/>
            <person name="Catcheside P."/>
            <person name="Chovatia M."/>
            <person name="Cooper J."/>
            <person name="Damon W."/>
            <person name="Desjardin D."/>
            <person name="Finy P."/>
            <person name="Geml J."/>
            <person name="Haridas S."/>
            <person name="Hughes K."/>
            <person name="Justo A."/>
            <person name="Karasinski D."/>
            <person name="Kautmanova I."/>
            <person name="Kiss B."/>
            <person name="Kocsube S."/>
            <person name="Kotiranta H."/>
            <person name="LaButti K.M."/>
            <person name="Lechner B.E."/>
            <person name="Liimatainen K."/>
            <person name="Lipzen A."/>
            <person name="Lukacs Z."/>
            <person name="Mihaltcheva S."/>
            <person name="Morgado L.N."/>
            <person name="Niskanen T."/>
            <person name="Noordeloos M.E."/>
            <person name="Ohm R.A."/>
            <person name="Ortiz-Santana B."/>
            <person name="Ovrebo C."/>
            <person name="Racz N."/>
            <person name="Riley R."/>
            <person name="Savchenko A."/>
            <person name="Shiryaev A."/>
            <person name="Soop K."/>
            <person name="Spirin V."/>
            <person name="Szebenyi C."/>
            <person name="Tomsovsky M."/>
            <person name="Tulloss R.E."/>
            <person name="Uehling J."/>
            <person name="Grigoriev I.V."/>
            <person name="Vagvolgyi C."/>
            <person name="Papp T."/>
            <person name="Martin F.M."/>
            <person name="Miettinen O."/>
            <person name="Hibbett D.S."/>
            <person name="Nagy L.G."/>
        </authorList>
    </citation>
    <scope>NUCLEOTIDE SEQUENCE [LARGE SCALE GENOMIC DNA]</scope>
    <source>
        <strain evidence="2 3">HHB13444</strain>
    </source>
</reference>
<accession>A0A5C3NLU3</accession>